<dbReference type="RefSeq" id="WP_353948115.1">
    <property type="nucleotide sequence ID" value="NZ_CP159510.1"/>
</dbReference>
<feature type="compositionally biased region" description="Basic and acidic residues" evidence="1">
    <location>
        <begin position="290"/>
        <end position="299"/>
    </location>
</feature>
<feature type="region of interest" description="Disordered" evidence="1">
    <location>
        <begin position="279"/>
        <end position="299"/>
    </location>
</feature>
<proteinExistence type="predicted"/>
<reference evidence="3" key="1">
    <citation type="submission" date="2024-06" db="EMBL/GenBank/DDBJ databases">
        <authorList>
            <person name="Fan A."/>
            <person name="Zhang F.Y."/>
            <person name="Zhang L."/>
        </authorList>
    </citation>
    <scope>NUCLEOTIDE SEQUENCE</scope>
    <source>
        <strain evidence="3">Y61</strain>
    </source>
</reference>
<evidence type="ECO:0000313" key="3">
    <source>
        <dbReference type="EMBL" id="XCJ16698.1"/>
    </source>
</evidence>
<evidence type="ECO:0000259" key="2">
    <source>
        <dbReference type="Pfam" id="PF25888"/>
    </source>
</evidence>
<organism evidence="3">
    <name type="scientific">Sporolactobacillus sp. Y61</name>
    <dbReference type="NCBI Taxonomy" id="3160863"/>
    <lineage>
        <taxon>Bacteria</taxon>
        <taxon>Bacillati</taxon>
        <taxon>Bacillota</taxon>
        <taxon>Bacilli</taxon>
        <taxon>Bacillales</taxon>
        <taxon>Sporolactobacillaceae</taxon>
        <taxon>Sporolactobacillus</taxon>
    </lineage>
</organism>
<dbReference type="Pfam" id="PF25888">
    <property type="entry name" value="WHD_DnaB"/>
    <property type="match status" value="1"/>
</dbReference>
<sequence>MLQSWKEILPGDHYAVRSVGILHFYDQKIITSLYQPLVGIEATSLYFTLWQELDASVQGILSTHHHLMSVMNLSLDRILKARKKLEAVGLMQTLKKKQSDPGLFLYRLFPPMTPARFFHDDLLSVFLYHQIGSRDFKKLAQLFEVKTIRMDEFQDLSAAFDDVFESLPSGEVSEEKAATPDGTSWEGRAESGQIHLRKPFNFQELRGYLSDAILTEDALTDEVKAAVEKLAFVYQTTPFDMSRAIESASLHTGIVDIEMLRKEVRDFYKLEHGPEEMPALYDRTQPSSHSEMKGKEPRNEKEQLIAWYETNSPYQLLEQLGYGSRPAAPDLRLVENLMFDTKLPPV</sequence>
<dbReference type="EMBL" id="CP159510">
    <property type="protein sequence ID" value="XCJ16698.1"/>
    <property type="molecule type" value="Genomic_DNA"/>
</dbReference>
<gene>
    <name evidence="3" type="ORF">ABNN70_13780</name>
</gene>
<evidence type="ECO:0000256" key="1">
    <source>
        <dbReference type="SAM" id="MobiDB-lite"/>
    </source>
</evidence>
<name>A0AAU8IF76_9BACL</name>
<dbReference type="AlphaFoldDB" id="A0AAU8IF76"/>
<accession>A0AAU8IF76</accession>
<feature type="domain" description="Replicative helicase loading/DNA remodeling protein DnaB N-terminal winged helix" evidence="2">
    <location>
        <begin position="10"/>
        <end position="176"/>
    </location>
</feature>
<dbReference type="InterPro" id="IPR058660">
    <property type="entry name" value="WHD_DnaB"/>
</dbReference>
<protein>
    <submittedName>
        <fullName evidence="3">Replication initiation and membrane attachment family protein</fullName>
    </submittedName>
</protein>